<gene>
    <name evidence="2" type="ORF">HKN21_08460</name>
</gene>
<evidence type="ECO:0000313" key="3">
    <source>
        <dbReference type="Proteomes" id="UP000547674"/>
    </source>
</evidence>
<feature type="region of interest" description="Disordered" evidence="1">
    <location>
        <begin position="346"/>
        <end position="366"/>
    </location>
</feature>
<evidence type="ECO:0000256" key="1">
    <source>
        <dbReference type="SAM" id="MobiDB-lite"/>
    </source>
</evidence>
<dbReference type="InterPro" id="IPR032601">
    <property type="entry name" value="DUF4900"/>
</dbReference>
<proteinExistence type="predicted"/>
<evidence type="ECO:0000313" key="2">
    <source>
        <dbReference type="EMBL" id="NNF06779.1"/>
    </source>
</evidence>
<reference evidence="2 3" key="1">
    <citation type="submission" date="2020-03" db="EMBL/GenBank/DDBJ databases">
        <title>Metabolic flexibility allows generalist bacteria to become dominant in a frequently disturbed ecosystem.</title>
        <authorList>
            <person name="Chen Y.-J."/>
            <person name="Leung P.M."/>
            <person name="Bay S.K."/>
            <person name="Hugenholtz P."/>
            <person name="Kessler A.J."/>
            <person name="Shelley G."/>
            <person name="Waite D.W."/>
            <person name="Cook P.L."/>
            <person name="Greening C."/>
        </authorList>
    </citation>
    <scope>NUCLEOTIDE SEQUENCE [LARGE SCALE GENOMIC DNA]</scope>
    <source>
        <strain evidence="2">SS_bin_28</strain>
    </source>
</reference>
<dbReference type="EMBL" id="JABDJR010000333">
    <property type="protein sequence ID" value="NNF06779.1"/>
    <property type="molecule type" value="Genomic_DNA"/>
</dbReference>
<dbReference type="AlphaFoldDB" id="A0A7Y2E7S3"/>
<protein>
    <submittedName>
        <fullName evidence="2">DUF4900 domain-containing protein</fullName>
    </submittedName>
</protein>
<dbReference type="Proteomes" id="UP000547674">
    <property type="component" value="Unassembled WGS sequence"/>
</dbReference>
<dbReference type="Pfam" id="PF16241">
    <property type="entry name" value="DUF4900"/>
    <property type="match status" value="1"/>
</dbReference>
<name>A0A7Y2E7S3_UNCEI</name>
<organism evidence="2 3">
    <name type="scientific">Eiseniibacteriota bacterium</name>
    <dbReference type="NCBI Taxonomy" id="2212470"/>
    <lineage>
        <taxon>Bacteria</taxon>
        <taxon>Candidatus Eiseniibacteriota</taxon>
    </lineage>
</organism>
<accession>A0A7Y2E7S3</accession>
<sequence length="530" mass="56623">GTVLVAALLVIVALVVVVTAISMTSMVEKTTTVNHKISNRALYAADSGVEAMKQTMSAYARGKLDSLNAAWPGNGAIISNPSDFFPTGGLTSSNGSDPVYTGNVTFDFRDSVLAGQSQVYDYNYTITSSGSYNASSRSIVSEGRLRVSATRGSFADYLIFTDDHVTPSGHDIWFHTSGYFDGRVHSNGKLRLAGFPTFEDLVTSGIQEAWYNNNNSPVSLDANFNSTIDVPNFYGGFDRAVPTINLPTNSFSQERASLGGNAADTNPMTDTERRSLLGIGGTGPLTNGVYVPNSGGYLSGGIYVAGGAERMRLLVDGTDRQVIQIRDRSGNDTEVTIDYVNGTTTVDPPSASATTYTGTPSGSLYSNGQIDDLRGPDRSGSTVVPALAPEHKMTISSNSDIIIERDLASKDFDGGESILGLFSSGGNVRIGSGAPDDLQIDAFVMASDNNKVFTVDNYDTGSYRGQVHLRGGMITNVYGAFGTFDGNGVTTGYGRDFRYDRRGLIPPYFPLTQRFVTDEPVPVVLAWREQ</sequence>
<comment type="caution">
    <text evidence="2">The sequence shown here is derived from an EMBL/GenBank/DDBJ whole genome shotgun (WGS) entry which is preliminary data.</text>
</comment>
<feature type="non-terminal residue" evidence="2">
    <location>
        <position position="1"/>
    </location>
</feature>